<dbReference type="InterPro" id="IPR050250">
    <property type="entry name" value="Macrolide_Exporter_MacB"/>
</dbReference>
<name>A0A5M4FGH4_9ACTN</name>
<feature type="domain" description="ABC3 transporter permease C-terminal" evidence="8">
    <location>
        <begin position="681"/>
        <end position="800"/>
    </location>
</feature>
<protein>
    <submittedName>
        <fullName evidence="9">FtsX-like permease family protein</fullName>
    </submittedName>
</protein>
<accession>A0A5M4FGH4</accession>
<dbReference type="Pfam" id="PF02687">
    <property type="entry name" value="FtsX"/>
    <property type="match status" value="2"/>
</dbReference>
<sequence length="807" mass="82532">MRSVILASMRTYARRYVAAFVAVLIATGFIVAINTLSAAAREGANETVGKQYLGADVAATDATGPRQYGELRTRALADPDVTAAAVNWRGWAEATLSRGSQMVSLGSVATDRHLRWQETRSGRLPTADAEIAISSSWARRHHVRLGDSLSIDAGTKPRAFTVTGIVDDQDGPLRSVLYVPERVFPGLGDIGAPVDEVFAVSGDPSAVASRLDRATSGVKVATADAYERTLRLQATNGIDVFQKLILVFAAISLFVGALVIANTFTILLAQRARDLALLRCVGAVRAQVARSVVVEGLVIGAVGAAAGVVLGYLIALGGKAAIGHWSPSTPMGGASLTMGSVLLPVLLGIAVTVAASYVPARRAGAQSPLAALQPQEAVQVRTRAGTLRLVTATGFLLAGAAGLLVGLQSVLVAGLIGGMLSFIGVLLLTPVLVPVAIRLVGPLARRAGVPGRLAHGNSMRNPRRTAATSAALLIGVTLITAVVVGSASISHKVNTSLDENHPIDLIAASAKGALPQGIGAKLAAVDGVKQAVQLPGVEARVGDQKMTILGVDNATRALVRGNVLRHLGPHDIMISGDTGTEASGETVAVKAGGTVRKLSVRYAAGIGDAAIVSRATLDAMGVATAPRAVWVRAADGADAGAVASDVASIAKESNLDLSGGLSERADILKLLAIVLAITVGFLAIAVLIALIGVSNTLSLSVLERVRENSLLRAMGLERSGLRAMLAIEALLMAGVSAVLGIGLGTLYAWFGVKTLSDGVFDSAPDLSVPWVQVGAIFLVAVGAGLVACVLPARQAARIAPAAGLVAD</sequence>
<dbReference type="AlphaFoldDB" id="A0A5M4FGH4"/>
<feature type="transmembrane region" description="Helical" evidence="7">
    <location>
        <begin position="465"/>
        <end position="489"/>
    </location>
</feature>
<dbReference type="GO" id="GO:0022857">
    <property type="term" value="F:transmembrane transporter activity"/>
    <property type="evidence" value="ECO:0007669"/>
    <property type="project" value="TreeGrafter"/>
</dbReference>
<keyword evidence="5 7" id="KW-0472">Membrane</keyword>
<evidence type="ECO:0000256" key="6">
    <source>
        <dbReference type="ARBA" id="ARBA00038076"/>
    </source>
</evidence>
<comment type="subcellular location">
    <subcellularLocation>
        <location evidence="1">Cell membrane</location>
        <topology evidence="1">Multi-pass membrane protein</topology>
    </subcellularLocation>
</comment>
<evidence type="ECO:0000256" key="7">
    <source>
        <dbReference type="SAM" id="Phobius"/>
    </source>
</evidence>
<evidence type="ECO:0000256" key="4">
    <source>
        <dbReference type="ARBA" id="ARBA00022989"/>
    </source>
</evidence>
<dbReference type="OrthoDB" id="9780560at2"/>
<keyword evidence="10" id="KW-1185">Reference proteome</keyword>
<dbReference type="RefSeq" id="WP_149689325.1">
    <property type="nucleotide sequence ID" value="NZ_SDPQ02000002.1"/>
</dbReference>
<evidence type="ECO:0000256" key="3">
    <source>
        <dbReference type="ARBA" id="ARBA00022692"/>
    </source>
</evidence>
<keyword evidence="4 7" id="KW-1133">Transmembrane helix</keyword>
<dbReference type="Proteomes" id="UP000380867">
    <property type="component" value="Unassembled WGS sequence"/>
</dbReference>
<comment type="caution">
    <text evidence="9">The sequence shown here is derived from an EMBL/GenBank/DDBJ whole genome shotgun (WGS) entry which is preliminary data.</text>
</comment>
<evidence type="ECO:0000313" key="9">
    <source>
        <dbReference type="EMBL" id="KAA1397883.1"/>
    </source>
</evidence>
<evidence type="ECO:0000256" key="5">
    <source>
        <dbReference type="ARBA" id="ARBA00023136"/>
    </source>
</evidence>
<evidence type="ECO:0000256" key="1">
    <source>
        <dbReference type="ARBA" id="ARBA00004651"/>
    </source>
</evidence>
<dbReference type="InterPro" id="IPR003838">
    <property type="entry name" value="ABC3_permease_C"/>
</dbReference>
<evidence type="ECO:0000259" key="8">
    <source>
        <dbReference type="Pfam" id="PF02687"/>
    </source>
</evidence>
<reference evidence="9" key="1">
    <citation type="submission" date="2019-09" db="EMBL/GenBank/DDBJ databases">
        <authorList>
            <person name="Li J."/>
        </authorList>
    </citation>
    <scope>NUCLEOTIDE SEQUENCE [LARGE SCALE GENOMIC DNA]</scope>
    <source>
        <strain evidence="9">JCM 14732</strain>
    </source>
</reference>
<feature type="transmembrane region" description="Helical" evidence="7">
    <location>
        <begin position="770"/>
        <end position="790"/>
    </location>
</feature>
<keyword evidence="2" id="KW-1003">Cell membrane</keyword>
<dbReference type="GO" id="GO:0005886">
    <property type="term" value="C:plasma membrane"/>
    <property type="evidence" value="ECO:0007669"/>
    <property type="project" value="UniProtKB-SubCell"/>
</dbReference>
<feature type="transmembrane region" description="Helical" evidence="7">
    <location>
        <begin position="670"/>
        <end position="702"/>
    </location>
</feature>
<dbReference type="PANTHER" id="PTHR30572:SF4">
    <property type="entry name" value="ABC TRANSPORTER PERMEASE YTRF"/>
    <property type="match status" value="1"/>
</dbReference>
<dbReference type="PANTHER" id="PTHR30572">
    <property type="entry name" value="MEMBRANE COMPONENT OF TRANSPORTER-RELATED"/>
    <property type="match status" value="1"/>
</dbReference>
<organism evidence="9 10">
    <name type="scientific">Aeromicrobium ginsengisoli</name>
    <dbReference type="NCBI Taxonomy" id="363867"/>
    <lineage>
        <taxon>Bacteria</taxon>
        <taxon>Bacillati</taxon>
        <taxon>Actinomycetota</taxon>
        <taxon>Actinomycetes</taxon>
        <taxon>Propionibacteriales</taxon>
        <taxon>Nocardioidaceae</taxon>
        <taxon>Aeromicrobium</taxon>
    </lineage>
</organism>
<proteinExistence type="inferred from homology"/>
<feature type="domain" description="ABC3 transporter permease C-terminal" evidence="8">
    <location>
        <begin position="247"/>
        <end position="368"/>
    </location>
</feature>
<feature type="transmembrane region" description="Helical" evidence="7">
    <location>
        <begin position="335"/>
        <end position="358"/>
    </location>
</feature>
<feature type="transmembrane region" description="Helical" evidence="7">
    <location>
        <begin position="244"/>
        <end position="269"/>
    </location>
</feature>
<evidence type="ECO:0000256" key="2">
    <source>
        <dbReference type="ARBA" id="ARBA00022475"/>
    </source>
</evidence>
<feature type="transmembrane region" description="Helical" evidence="7">
    <location>
        <begin position="723"/>
        <end position="750"/>
    </location>
</feature>
<dbReference type="EMBL" id="SDPQ02000002">
    <property type="protein sequence ID" value="KAA1397883.1"/>
    <property type="molecule type" value="Genomic_DNA"/>
</dbReference>
<keyword evidence="3 7" id="KW-0812">Transmembrane</keyword>
<feature type="transmembrane region" description="Helical" evidence="7">
    <location>
        <begin position="292"/>
        <end position="315"/>
    </location>
</feature>
<feature type="transmembrane region" description="Helical" evidence="7">
    <location>
        <begin position="389"/>
        <end position="416"/>
    </location>
</feature>
<evidence type="ECO:0000313" key="10">
    <source>
        <dbReference type="Proteomes" id="UP000380867"/>
    </source>
</evidence>
<gene>
    <name evidence="9" type="ORF">ESP70_011110</name>
</gene>
<comment type="similarity">
    <text evidence="6">Belongs to the ABC-4 integral membrane protein family.</text>
</comment>
<feature type="transmembrane region" description="Helical" evidence="7">
    <location>
        <begin position="422"/>
        <end position="444"/>
    </location>
</feature>